<feature type="transmembrane region" description="Helical" evidence="7">
    <location>
        <begin position="12"/>
        <end position="32"/>
    </location>
</feature>
<feature type="transmembrane region" description="Helical" evidence="7">
    <location>
        <begin position="194"/>
        <end position="216"/>
    </location>
</feature>
<organism evidence="9 10">
    <name type="scientific">Leekyejoonella antrihumi</name>
    <dbReference type="NCBI Taxonomy" id="1660198"/>
    <lineage>
        <taxon>Bacteria</taxon>
        <taxon>Bacillati</taxon>
        <taxon>Actinomycetota</taxon>
        <taxon>Actinomycetes</taxon>
        <taxon>Micrococcales</taxon>
        <taxon>Dermacoccaceae</taxon>
        <taxon>Leekyejoonella</taxon>
    </lineage>
</organism>
<feature type="transmembrane region" description="Helical" evidence="7">
    <location>
        <begin position="52"/>
        <end position="69"/>
    </location>
</feature>
<evidence type="ECO:0000256" key="7">
    <source>
        <dbReference type="RuleBase" id="RU363032"/>
    </source>
</evidence>
<feature type="transmembrane region" description="Helical" evidence="7">
    <location>
        <begin position="112"/>
        <end position="143"/>
    </location>
</feature>
<protein>
    <submittedName>
        <fullName evidence="9">ABC transporter permease subunit</fullName>
    </submittedName>
</protein>
<gene>
    <name evidence="9" type="ORF">FGL98_16300</name>
</gene>
<feature type="transmembrane region" description="Helical" evidence="7">
    <location>
        <begin position="228"/>
        <end position="249"/>
    </location>
</feature>
<comment type="similarity">
    <text evidence="7">Belongs to the binding-protein-dependent transport system permease family.</text>
</comment>
<evidence type="ECO:0000256" key="5">
    <source>
        <dbReference type="ARBA" id="ARBA00022989"/>
    </source>
</evidence>
<evidence type="ECO:0000256" key="3">
    <source>
        <dbReference type="ARBA" id="ARBA00022475"/>
    </source>
</evidence>
<reference evidence="9 10" key="2">
    <citation type="submission" date="2019-08" db="EMBL/GenBank/DDBJ databases">
        <title>Jejuicoccus antrihumi gen. nov., sp. nov., a new member of the family Dermacoccaceae isolated from a cave.</title>
        <authorList>
            <person name="Schumann P."/>
            <person name="Kim I.S."/>
        </authorList>
    </citation>
    <scope>NUCLEOTIDE SEQUENCE [LARGE SCALE GENOMIC DNA]</scope>
    <source>
        <strain evidence="9 10">C5-26</strain>
    </source>
</reference>
<feature type="transmembrane region" description="Helical" evidence="7">
    <location>
        <begin position="76"/>
        <end position="100"/>
    </location>
</feature>
<dbReference type="RefSeq" id="WP_146318380.1">
    <property type="nucleotide sequence ID" value="NZ_VCQV01000025.1"/>
</dbReference>
<feature type="domain" description="ABC transmembrane type-1" evidence="8">
    <location>
        <begin position="65"/>
        <end position="247"/>
    </location>
</feature>
<dbReference type="GO" id="GO:0005886">
    <property type="term" value="C:plasma membrane"/>
    <property type="evidence" value="ECO:0007669"/>
    <property type="project" value="UniProtKB-SubCell"/>
</dbReference>
<evidence type="ECO:0000313" key="10">
    <source>
        <dbReference type="Proteomes" id="UP000320244"/>
    </source>
</evidence>
<dbReference type="PANTHER" id="PTHR30151:SF0">
    <property type="entry name" value="ABC TRANSPORTER PERMEASE PROTEIN MJ0413-RELATED"/>
    <property type="match status" value="1"/>
</dbReference>
<evidence type="ECO:0000313" key="9">
    <source>
        <dbReference type="EMBL" id="TWP34676.1"/>
    </source>
</evidence>
<evidence type="ECO:0000256" key="1">
    <source>
        <dbReference type="ARBA" id="ARBA00004651"/>
    </source>
</evidence>
<comment type="caution">
    <text evidence="9">The sequence shown here is derived from an EMBL/GenBank/DDBJ whole genome shotgun (WGS) entry which is preliminary data.</text>
</comment>
<accession>A0A563DWS3</accession>
<reference evidence="9 10" key="1">
    <citation type="submission" date="2019-05" db="EMBL/GenBank/DDBJ databases">
        <authorList>
            <person name="Lee S.D."/>
        </authorList>
    </citation>
    <scope>NUCLEOTIDE SEQUENCE [LARGE SCALE GENOMIC DNA]</scope>
    <source>
        <strain evidence="9 10">C5-26</strain>
    </source>
</reference>
<keyword evidence="2 7" id="KW-0813">Transport</keyword>
<evidence type="ECO:0000256" key="6">
    <source>
        <dbReference type="ARBA" id="ARBA00023136"/>
    </source>
</evidence>
<evidence type="ECO:0000256" key="4">
    <source>
        <dbReference type="ARBA" id="ARBA00022692"/>
    </source>
</evidence>
<evidence type="ECO:0000259" key="8">
    <source>
        <dbReference type="PROSITE" id="PS50928"/>
    </source>
</evidence>
<keyword evidence="3" id="KW-1003">Cell membrane</keyword>
<dbReference type="Gene3D" id="1.10.3720.10">
    <property type="entry name" value="MetI-like"/>
    <property type="match status" value="1"/>
</dbReference>
<sequence length="263" mass="27374">MKLISEPLSLLKRIVLGVIGTLGIGLILEVLIRTRVISGAGLPLPSAVVRQGYHLLGNTAFLTQVFYTLREWMLGLLIASVVGVILGGLMGAIPTVFTMFSLPVEVLRPLPAIAIGPLLLLLLGTSMLPMSLTVAAACVWPILFNAMYAMRSVDPVAVQTAKTMHVSPLGIMARVRLPASLPFMFTGIRVSASIGLIVAVSVELLLGSGGGIGGYILLASTSASNLDVVYAATAVTGLLGVLVSGLFALADRAAFGWKKGLAQ</sequence>
<keyword evidence="10" id="KW-1185">Reference proteome</keyword>
<dbReference type="EMBL" id="VCQV01000025">
    <property type="protein sequence ID" value="TWP34676.1"/>
    <property type="molecule type" value="Genomic_DNA"/>
</dbReference>
<dbReference type="InterPro" id="IPR000515">
    <property type="entry name" value="MetI-like"/>
</dbReference>
<dbReference type="AlphaFoldDB" id="A0A563DWS3"/>
<dbReference type="GO" id="GO:0055085">
    <property type="term" value="P:transmembrane transport"/>
    <property type="evidence" value="ECO:0007669"/>
    <property type="project" value="InterPro"/>
</dbReference>
<keyword evidence="5 7" id="KW-1133">Transmembrane helix</keyword>
<comment type="subcellular location">
    <subcellularLocation>
        <location evidence="1 7">Cell membrane</location>
        <topology evidence="1 7">Multi-pass membrane protein</topology>
    </subcellularLocation>
</comment>
<dbReference type="PROSITE" id="PS50928">
    <property type="entry name" value="ABC_TM1"/>
    <property type="match status" value="1"/>
</dbReference>
<keyword evidence="4 7" id="KW-0812">Transmembrane</keyword>
<evidence type="ECO:0000256" key="2">
    <source>
        <dbReference type="ARBA" id="ARBA00022448"/>
    </source>
</evidence>
<proteinExistence type="inferred from homology"/>
<dbReference type="PANTHER" id="PTHR30151">
    <property type="entry name" value="ALKANE SULFONATE ABC TRANSPORTER-RELATED, MEMBRANE SUBUNIT"/>
    <property type="match status" value="1"/>
</dbReference>
<dbReference type="OrthoDB" id="3173654at2"/>
<keyword evidence="6 7" id="KW-0472">Membrane</keyword>
<dbReference type="Proteomes" id="UP000320244">
    <property type="component" value="Unassembled WGS sequence"/>
</dbReference>
<dbReference type="InterPro" id="IPR035906">
    <property type="entry name" value="MetI-like_sf"/>
</dbReference>
<dbReference type="Pfam" id="PF00528">
    <property type="entry name" value="BPD_transp_1"/>
    <property type="match status" value="1"/>
</dbReference>
<dbReference type="SUPFAM" id="SSF161098">
    <property type="entry name" value="MetI-like"/>
    <property type="match status" value="1"/>
</dbReference>
<name>A0A563DWS3_9MICO</name>